<sequence>MADFSIVIVFLSVLIGVSIVLLFSNKGKHKTDKGFQFVYYKLSYRRRMLRDLITLPFALLFVAGFFYTADIRDSRTFIAFAVLFTVIYVTFFAYNFMMWKKHEQHG</sequence>
<feature type="transmembrane region" description="Helical" evidence="1">
    <location>
        <begin position="52"/>
        <end position="71"/>
    </location>
</feature>
<keyword evidence="1" id="KW-0812">Transmembrane</keyword>
<comment type="caution">
    <text evidence="2">The sequence shown here is derived from an EMBL/GenBank/DDBJ whole genome shotgun (WGS) entry which is preliminary data.</text>
</comment>
<gene>
    <name evidence="2" type="ORF">GCM10007362_41180</name>
</gene>
<evidence type="ECO:0000313" key="2">
    <source>
        <dbReference type="EMBL" id="GGH84936.1"/>
    </source>
</evidence>
<keyword evidence="1" id="KW-1133">Transmembrane helix</keyword>
<feature type="transmembrane region" description="Helical" evidence="1">
    <location>
        <begin position="77"/>
        <end position="97"/>
    </location>
</feature>
<dbReference type="EMBL" id="BMDD01000005">
    <property type="protein sequence ID" value="GGH84936.1"/>
    <property type="molecule type" value="Genomic_DNA"/>
</dbReference>
<reference evidence="3" key="1">
    <citation type="journal article" date="2019" name="Int. J. Syst. Evol. Microbiol.">
        <title>The Global Catalogue of Microorganisms (GCM) 10K type strain sequencing project: providing services to taxonomists for standard genome sequencing and annotation.</title>
        <authorList>
            <consortium name="The Broad Institute Genomics Platform"/>
            <consortium name="The Broad Institute Genome Sequencing Center for Infectious Disease"/>
            <person name="Wu L."/>
            <person name="Ma J."/>
        </authorList>
    </citation>
    <scope>NUCLEOTIDE SEQUENCE [LARGE SCALE GENOMIC DNA]</scope>
    <source>
        <strain evidence="3">CCM 8702</strain>
    </source>
</reference>
<accession>A0ABQ2A2K5</accession>
<evidence type="ECO:0000313" key="3">
    <source>
        <dbReference type="Proteomes" id="UP000605427"/>
    </source>
</evidence>
<dbReference type="RefSeq" id="WP_172241660.1">
    <property type="nucleotide sequence ID" value="NZ_BMDD01000005.1"/>
</dbReference>
<keyword evidence="3" id="KW-1185">Reference proteome</keyword>
<protein>
    <recommendedName>
        <fullName evidence="4">ATPase</fullName>
    </recommendedName>
</protein>
<keyword evidence="1" id="KW-0472">Membrane</keyword>
<dbReference type="Proteomes" id="UP000605427">
    <property type="component" value="Unassembled WGS sequence"/>
</dbReference>
<evidence type="ECO:0008006" key="4">
    <source>
        <dbReference type="Google" id="ProtNLM"/>
    </source>
</evidence>
<feature type="transmembrane region" description="Helical" evidence="1">
    <location>
        <begin position="6"/>
        <end position="23"/>
    </location>
</feature>
<evidence type="ECO:0000256" key="1">
    <source>
        <dbReference type="SAM" id="Phobius"/>
    </source>
</evidence>
<proteinExistence type="predicted"/>
<name>A0ABQ2A2K5_9BACL</name>
<organism evidence="2 3">
    <name type="scientific">Saccharibacillus endophyticus</name>
    <dbReference type="NCBI Taxonomy" id="2060666"/>
    <lineage>
        <taxon>Bacteria</taxon>
        <taxon>Bacillati</taxon>
        <taxon>Bacillota</taxon>
        <taxon>Bacilli</taxon>
        <taxon>Bacillales</taxon>
        <taxon>Paenibacillaceae</taxon>
        <taxon>Saccharibacillus</taxon>
    </lineage>
</organism>